<dbReference type="AlphaFoldDB" id="A0A8H7UAY9"/>
<evidence type="ECO:0000256" key="1">
    <source>
        <dbReference type="SAM" id="MobiDB-lite"/>
    </source>
</evidence>
<feature type="compositionally biased region" description="Basic and acidic residues" evidence="1">
    <location>
        <begin position="223"/>
        <end position="233"/>
    </location>
</feature>
<keyword evidence="3" id="KW-1185">Reference proteome</keyword>
<accession>A0A8H7UAY9</accession>
<feature type="compositionally biased region" description="Basic and acidic residues" evidence="1">
    <location>
        <begin position="182"/>
        <end position="195"/>
    </location>
</feature>
<feature type="compositionally biased region" description="Basic and acidic residues" evidence="1">
    <location>
        <begin position="291"/>
        <end position="300"/>
    </location>
</feature>
<comment type="caution">
    <text evidence="2">The sequence shown here is derived from an EMBL/GenBank/DDBJ whole genome shotgun (WGS) entry which is preliminary data.</text>
</comment>
<organism evidence="2 3">
    <name type="scientific">Mortierella isabellina</name>
    <name type="common">Filamentous fungus</name>
    <name type="synonym">Umbelopsis isabellina</name>
    <dbReference type="NCBI Taxonomy" id="91625"/>
    <lineage>
        <taxon>Eukaryota</taxon>
        <taxon>Fungi</taxon>
        <taxon>Fungi incertae sedis</taxon>
        <taxon>Mucoromycota</taxon>
        <taxon>Mucoromycotina</taxon>
        <taxon>Umbelopsidomycetes</taxon>
        <taxon>Umbelopsidales</taxon>
        <taxon>Umbelopsidaceae</taxon>
        <taxon>Umbelopsis</taxon>
    </lineage>
</organism>
<dbReference type="OrthoDB" id="2407115at2759"/>
<proteinExistence type="predicted"/>
<feature type="compositionally biased region" description="Polar residues" evidence="1">
    <location>
        <begin position="104"/>
        <end position="115"/>
    </location>
</feature>
<feature type="compositionally biased region" description="Low complexity" evidence="1">
    <location>
        <begin position="44"/>
        <end position="55"/>
    </location>
</feature>
<feature type="compositionally biased region" description="Basic and acidic residues" evidence="1">
    <location>
        <begin position="90"/>
        <end position="101"/>
    </location>
</feature>
<evidence type="ECO:0000313" key="3">
    <source>
        <dbReference type="Proteomes" id="UP000654370"/>
    </source>
</evidence>
<reference evidence="2" key="1">
    <citation type="submission" date="2020-12" db="EMBL/GenBank/DDBJ databases">
        <title>Metabolic potential, ecology and presence of endohyphal bacteria is reflected in genomic diversity of Mucoromycotina.</title>
        <authorList>
            <person name="Muszewska A."/>
            <person name="Okrasinska A."/>
            <person name="Steczkiewicz K."/>
            <person name="Drgas O."/>
            <person name="Orlowska M."/>
            <person name="Perlinska-Lenart U."/>
            <person name="Aleksandrzak-Piekarczyk T."/>
            <person name="Szatraj K."/>
            <person name="Zielenkiewicz U."/>
            <person name="Pilsyk S."/>
            <person name="Malc E."/>
            <person name="Mieczkowski P."/>
            <person name="Kruszewska J.S."/>
            <person name="Biernat P."/>
            <person name="Pawlowska J."/>
        </authorList>
    </citation>
    <scope>NUCLEOTIDE SEQUENCE</scope>
    <source>
        <strain evidence="2">WA0000067209</strain>
    </source>
</reference>
<feature type="compositionally biased region" description="Acidic residues" evidence="1">
    <location>
        <begin position="65"/>
        <end position="84"/>
    </location>
</feature>
<sequence length="432" mass="48643">MASSQAGGNPAMTEATDTFQFTFSVPVPKFSNSNYHSHHRPEPSSDNSTPDSGSSHLLFSLNPDNNDDGEGSDESDVGDDENEQGVESPSNHHDKTIHERVVATYQSEASVQQQPMIRRLRTRTVVVSDELSTSHKQASNSVPQGRSTSVPPKSRKRKTTLETQDMESHAIAHTTQLKTTKHKLEIRAHTDDTPRPRKTRRSYTSADMNELDLPSYGSRKSQANHETDHRNQTDIEDSVDQSCLQFRSGYDYFGVSDEENEEEHGYHGADEQEGIGHILDAAEALKMMKQRRQDRTDQKKPIPSKASQVKPRQHSPDDAPASPVPIRKRQPGIVIPTSQSQEDFVYVDSECEEPPAPQKLPIDDDEGRKLVYVFRGQKYQTDVDLTDIPWAAGDSDDDEDLQQIRFKPRVLWPDHPQDVNSRIKLKDTQANK</sequence>
<feature type="region of interest" description="Disordered" evidence="1">
    <location>
        <begin position="26"/>
        <end position="236"/>
    </location>
</feature>
<feature type="region of interest" description="Disordered" evidence="1">
    <location>
        <begin position="288"/>
        <end position="339"/>
    </location>
</feature>
<gene>
    <name evidence="2" type="ORF">INT43_001727</name>
</gene>
<dbReference type="Proteomes" id="UP000654370">
    <property type="component" value="Unassembled WGS sequence"/>
</dbReference>
<evidence type="ECO:0000313" key="2">
    <source>
        <dbReference type="EMBL" id="KAG2178881.1"/>
    </source>
</evidence>
<feature type="compositionally biased region" description="Polar residues" evidence="1">
    <location>
        <begin position="130"/>
        <end position="151"/>
    </location>
</feature>
<dbReference type="EMBL" id="JAEPQZ010000007">
    <property type="protein sequence ID" value="KAG2178881.1"/>
    <property type="molecule type" value="Genomic_DNA"/>
</dbReference>
<protein>
    <submittedName>
        <fullName evidence="2">Uncharacterized protein</fullName>
    </submittedName>
</protein>
<name>A0A8H7UAY9_MORIS</name>